<organism evidence="3 4">
    <name type="scientific">Lentinula lateritia</name>
    <dbReference type="NCBI Taxonomy" id="40482"/>
    <lineage>
        <taxon>Eukaryota</taxon>
        <taxon>Fungi</taxon>
        <taxon>Dikarya</taxon>
        <taxon>Basidiomycota</taxon>
        <taxon>Agaricomycotina</taxon>
        <taxon>Agaricomycetes</taxon>
        <taxon>Agaricomycetidae</taxon>
        <taxon>Agaricales</taxon>
        <taxon>Marasmiineae</taxon>
        <taxon>Omphalotaceae</taxon>
        <taxon>Lentinula</taxon>
    </lineage>
</organism>
<dbReference type="InterPro" id="IPR009072">
    <property type="entry name" value="Histone-fold"/>
</dbReference>
<feature type="compositionally biased region" description="Gly residues" evidence="1">
    <location>
        <begin position="394"/>
        <end position="405"/>
    </location>
</feature>
<evidence type="ECO:0000313" key="3">
    <source>
        <dbReference type="EMBL" id="KAJ4499936.1"/>
    </source>
</evidence>
<reference evidence="3" key="1">
    <citation type="submission" date="2022-08" db="EMBL/GenBank/DDBJ databases">
        <title>A Global Phylogenomic Analysis of the Shiitake Genus Lentinula.</title>
        <authorList>
            <consortium name="DOE Joint Genome Institute"/>
            <person name="Sierra-Patev S."/>
            <person name="Min B."/>
            <person name="Naranjo-Ortiz M."/>
            <person name="Looney B."/>
            <person name="Konkel Z."/>
            <person name="Slot J.C."/>
            <person name="Sakamoto Y."/>
            <person name="Steenwyk J.L."/>
            <person name="Rokas A."/>
            <person name="Carro J."/>
            <person name="Camarero S."/>
            <person name="Ferreira P."/>
            <person name="Molpeceres G."/>
            <person name="Ruiz-Duenas F.J."/>
            <person name="Serrano A."/>
            <person name="Henrissat B."/>
            <person name="Drula E."/>
            <person name="Hughes K.W."/>
            <person name="Mata J.L."/>
            <person name="Ishikawa N.K."/>
            <person name="Vargas-Isla R."/>
            <person name="Ushijima S."/>
            <person name="Smith C.A."/>
            <person name="Ahrendt S."/>
            <person name="Andreopoulos W."/>
            <person name="He G."/>
            <person name="Labutti K."/>
            <person name="Lipzen A."/>
            <person name="Ng V."/>
            <person name="Riley R."/>
            <person name="Sandor L."/>
            <person name="Barry K."/>
            <person name="Martinez A.T."/>
            <person name="Xiao Y."/>
            <person name="Gibbons J.G."/>
            <person name="Terashima K."/>
            <person name="Grigoriev I.V."/>
            <person name="Hibbett D.S."/>
        </authorList>
    </citation>
    <scope>NUCLEOTIDE SEQUENCE</scope>
    <source>
        <strain evidence="3">RHP3577 ss4</strain>
    </source>
</reference>
<dbReference type="CDD" id="cd00076">
    <property type="entry name" value="HFD_SF"/>
    <property type="match status" value="1"/>
</dbReference>
<feature type="compositionally biased region" description="Pro residues" evidence="1">
    <location>
        <begin position="241"/>
        <end position="256"/>
    </location>
</feature>
<comment type="caution">
    <text evidence="3">The sequence shown here is derived from an EMBL/GenBank/DDBJ whole genome shotgun (WGS) entry which is preliminary data.</text>
</comment>
<evidence type="ECO:0000256" key="1">
    <source>
        <dbReference type="SAM" id="MobiDB-lite"/>
    </source>
</evidence>
<evidence type="ECO:0000259" key="2">
    <source>
        <dbReference type="Pfam" id="PF10406"/>
    </source>
</evidence>
<dbReference type="Pfam" id="PF10406">
    <property type="entry name" value="TAF8_C"/>
    <property type="match status" value="1"/>
</dbReference>
<dbReference type="EMBL" id="JANVFT010000008">
    <property type="protein sequence ID" value="KAJ4499936.1"/>
    <property type="molecule type" value="Genomic_DNA"/>
</dbReference>
<dbReference type="Proteomes" id="UP001150217">
    <property type="component" value="Unassembled WGS sequence"/>
</dbReference>
<dbReference type="Gene3D" id="1.10.20.10">
    <property type="entry name" value="Histone, subunit A"/>
    <property type="match status" value="1"/>
</dbReference>
<evidence type="ECO:0000313" key="4">
    <source>
        <dbReference type="Proteomes" id="UP001150217"/>
    </source>
</evidence>
<accession>A0ABQ8VUB8</accession>
<keyword evidence="4" id="KW-1185">Reference proteome</keyword>
<feature type="compositionally biased region" description="Polar residues" evidence="1">
    <location>
        <begin position="310"/>
        <end position="328"/>
    </location>
</feature>
<dbReference type="InterPro" id="IPR019473">
    <property type="entry name" value="TFIID_su8_C"/>
</dbReference>
<proteinExistence type="predicted"/>
<feature type="region of interest" description="Disordered" evidence="1">
    <location>
        <begin position="221"/>
        <end position="328"/>
    </location>
</feature>
<protein>
    <recommendedName>
        <fullName evidence="2">Transcription factor TFIID subunit 8 C-terminal domain-containing protein</fullName>
    </recommendedName>
</protein>
<name>A0ABQ8VUB8_9AGAR</name>
<feature type="domain" description="Transcription factor TFIID subunit 8 C-terminal" evidence="2">
    <location>
        <begin position="341"/>
        <end position="361"/>
    </location>
</feature>
<feature type="region of interest" description="Disordered" evidence="1">
    <location>
        <begin position="387"/>
        <end position="406"/>
    </location>
</feature>
<gene>
    <name evidence="3" type="ORF">C8R41DRAFT_812637</name>
</gene>
<sequence length="443" mass="46521">MSIPTIPNYYPQAHYTTPSASSTAATPGLTGAVAPVPVPTPALASTTLSSTHYTPSPSAAQYLAQYASLRAGTPTSASSSYSFPSTTYNASSYGLGIPGVNATPGVTTAMGVGTHKSPTGTIRPSSPVAPAVTSREASQSIQRLAAGELRNAGFDGAMPEALYIIEQEVVGFVQSLYTLAHSYSNLANRSGPIATDLLLAAEDFEKDWAYDVGPKTLAKWIRKRKRKQMKGRDTKGKAKAKPPPSLTVVPRPPRSPTPELLHSDDEIDIEDPDPTPTAPVQQQKSHYPNHQINHIPPTAHPTHLSLAPPSLTSHNQIQASNPAATTTTKLRTIPTSTLRNLPGNLPGLPPKHTYLQTPLRTAALVQESLKNLLLATEYSEEDDMDIDSSANGVNGTGGSGSGSGGVVATAKQNAELLGHIVNWESTIGLGVGGGGGGRKRWRV</sequence>
<feature type="compositionally biased region" description="Polar residues" evidence="1">
    <location>
        <begin position="278"/>
        <end position="292"/>
    </location>
</feature>